<evidence type="ECO:0000313" key="3">
    <source>
        <dbReference type="Proteomes" id="UP000541535"/>
    </source>
</evidence>
<evidence type="ECO:0000313" key="2">
    <source>
        <dbReference type="EMBL" id="MBB3118112.1"/>
    </source>
</evidence>
<comment type="caution">
    <text evidence="2">The sequence shown here is derived from an EMBL/GenBank/DDBJ whole genome shotgun (WGS) entry which is preliminary data.</text>
</comment>
<protein>
    <submittedName>
        <fullName evidence="2">Uncharacterized protein</fullName>
    </submittedName>
</protein>
<dbReference type="EMBL" id="JACHXD010000002">
    <property type="protein sequence ID" value="MBB3118112.1"/>
    <property type="molecule type" value="Genomic_DNA"/>
</dbReference>
<feature type="transmembrane region" description="Helical" evidence="1">
    <location>
        <begin position="228"/>
        <end position="248"/>
    </location>
</feature>
<organism evidence="2 3">
    <name type="scientific">Pseudoduganella violacea</name>
    <dbReference type="NCBI Taxonomy" id="1715466"/>
    <lineage>
        <taxon>Bacteria</taxon>
        <taxon>Pseudomonadati</taxon>
        <taxon>Pseudomonadota</taxon>
        <taxon>Betaproteobacteria</taxon>
        <taxon>Burkholderiales</taxon>
        <taxon>Oxalobacteraceae</taxon>
        <taxon>Telluria group</taxon>
        <taxon>Pseudoduganella</taxon>
    </lineage>
</organism>
<dbReference type="Proteomes" id="UP000541535">
    <property type="component" value="Unassembled WGS sequence"/>
</dbReference>
<gene>
    <name evidence="2" type="ORF">FHS03_001138</name>
</gene>
<keyword evidence="3" id="KW-1185">Reference proteome</keyword>
<feature type="transmembrane region" description="Helical" evidence="1">
    <location>
        <begin position="13"/>
        <end position="31"/>
    </location>
</feature>
<sequence>MTIDIQTILDSKLAVAVISAIGGGIAGRLAGMLKNRIQELEYTVTHDRVGISANDPVFGSVKAVWNGTELSNLFNSTVTITNTTTKDLKDVVVKVYTGSTKLLTQHVSIKGSTYVPQFTEAFNQATQAPPGGQASAAQLEQYLSSREYKIGTLNRGQQAIFQFLTTEPNLGNSPLILAEIQQEGRRAVFKQTGPEYHGVPARRALAVGLGASLGILIGLNYLDIPMWLSSTVAMCAGLVAASIGAWLYKLAKGAVRFLVS</sequence>
<keyword evidence="1" id="KW-0812">Transmembrane</keyword>
<dbReference type="RefSeq" id="WP_183440016.1">
    <property type="nucleotide sequence ID" value="NZ_JACHXD010000002.1"/>
</dbReference>
<reference evidence="2 3" key="1">
    <citation type="submission" date="2020-08" db="EMBL/GenBank/DDBJ databases">
        <title>Genomic Encyclopedia of Type Strains, Phase III (KMG-III): the genomes of soil and plant-associated and newly described type strains.</title>
        <authorList>
            <person name="Whitman W."/>
        </authorList>
    </citation>
    <scope>NUCLEOTIDE SEQUENCE [LARGE SCALE GENOMIC DNA]</scope>
    <source>
        <strain evidence="2 3">CECT 8897</strain>
    </source>
</reference>
<accession>A0A7W5B7S2</accession>
<proteinExistence type="predicted"/>
<name>A0A7W5B7S2_9BURK</name>
<evidence type="ECO:0000256" key="1">
    <source>
        <dbReference type="SAM" id="Phobius"/>
    </source>
</evidence>
<keyword evidence="1" id="KW-0472">Membrane</keyword>
<keyword evidence="1" id="KW-1133">Transmembrane helix</keyword>
<dbReference type="AlphaFoldDB" id="A0A7W5B7S2"/>